<protein>
    <submittedName>
        <fullName evidence="1">Uncharacterized protein</fullName>
    </submittedName>
</protein>
<comment type="caution">
    <text evidence="1">The sequence shown here is derived from an EMBL/GenBank/DDBJ whole genome shotgun (WGS) entry which is preliminary data.</text>
</comment>
<keyword evidence="2" id="KW-1185">Reference proteome</keyword>
<evidence type="ECO:0000313" key="2">
    <source>
        <dbReference type="Proteomes" id="UP000037069"/>
    </source>
</evidence>
<dbReference type="AlphaFoldDB" id="A0A0L0C8K6"/>
<organism evidence="1 2">
    <name type="scientific">Lucilia cuprina</name>
    <name type="common">Green bottle fly</name>
    <name type="synonym">Australian sheep blowfly</name>
    <dbReference type="NCBI Taxonomy" id="7375"/>
    <lineage>
        <taxon>Eukaryota</taxon>
        <taxon>Metazoa</taxon>
        <taxon>Ecdysozoa</taxon>
        <taxon>Arthropoda</taxon>
        <taxon>Hexapoda</taxon>
        <taxon>Insecta</taxon>
        <taxon>Pterygota</taxon>
        <taxon>Neoptera</taxon>
        <taxon>Endopterygota</taxon>
        <taxon>Diptera</taxon>
        <taxon>Brachycera</taxon>
        <taxon>Muscomorpha</taxon>
        <taxon>Oestroidea</taxon>
        <taxon>Calliphoridae</taxon>
        <taxon>Luciliinae</taxon>
        <taxon>Lucilia</taxon>
    </lineage>
</organism>
<accession>A0A0L0C8K6</accession>
<dbReference type="OMA" id="PTIYRSH"/>
<dbReference type="Proteomes" id="UP000037069">
    <property type="component" value="Unassembled WGS sequence"/>
</dbReference>
<proteinExistence type="predicted"/>
<evidence type="ECO:0000313" key="1">
    <source>
        <dbReference type="EMBL" id="KNC28773.1"/>
    </source>
</evidence>
<gene>
    <name evidence="1" type="ORF">FF38_09947</name>
</gene>
<reference evidence="1 2" key="1">
    <citation type="journal article" date="2015" name="Nat. Commun.">
        <title>Lucilia cuprina genome unlocks parasitic fly biology to underpin future interventions.</title>
        <authorList>
            <person name="Anstead C.A."/>
            <person name="Korhonen P.K."/>
            <person name="Young N.D."/>
            <person name="Hall R.S."/>
            <person name="Jex A.R."/>
            <person name="Murali S.C."/>
            <person name="Hughes D.S."/>
            <person name="Lee S.F."/>
            <person name="Perry T."/>
            <person name="Stroehlein A.J."/>
            <person name="Ansell B.R."/>
            <person name="Breugelmans B."/>
            <person name="Hofmann A."/>
            <person name="Qu J."/>
            <person name="Dugan S."/>
            <person name="Lee S.L."/>
            <person name="Chao H."/>
            <person name="Dinh H."/>
            <person name="Han Y."/>
            <person name="Doddapaneni H.V."/>
            <person name="Worley K.C."/>
            <person name="Muzny D.M."/>
            <person name="Ioannidis P."/>
            <person name="Waterhouse R.M."/>
            <person name="Zdobnov E.M."/>
            <person name="James P.J."/>
            <person name="Bagnall N.H."/>
            <person name="Kotze A.C."/>
            <person name="Gibbs R.A."/>
            <person name="Richards S."/>
            <person name="Batterham P."/>
            <person name="Gasser R.B."/>
        </authorList>
    </citation>
    <scope>NUCLEOTIDE SEQUENCE [LARGE SCALE GENOMIC DNA]</scope>
    <source>
        <strain evidence="1 2">LS</strain>
        <tissue evidence="1">Full body</tissue>
    </source>
</reference>
<name>A0A0L0C8K6_LUCCU</name>
<sequence>MATKLLKPSKLTKLFQFEDGWDSIELIPNIILNPGFCETDGQTAAPRTVIFGGDDDSDDSCESESDHEPRMEKFKRKLSVFFTDPTIYRSHI</sequence>
<dbReference type="EMBL" id="JRES01000749">
    <property type="protein sequence ID" value="KNC28773.1"/>
    <property type="molecule type" value="Genomic_DNA"/>
</dbReference>